<dbReference type="RefSeq" id="WP_129785364.1">
    <property type="nucleotide sequence ID" value="NZ_RZHH01000002.1"/>
</dbReference>
<dbReference type="InterPro" id="IPR027417">
    <property type="entry name" value="P-loop_NTPase"/>
</dbReference>
<comment type="caution">
    <text evidence="2">The sequence shown here is derived from an EMBL/GenBank/DDBJ whole genome shotgun (WGS) entry which is preliminary data.</text>
</comment>
<proteinExistence type="predicted"/>
<organism evidence="2 3">
    <name type="scientific">Halogeometricum borinquense</name>
    <dbReference type="NCBI Taxonomy" id="60847"/>
    <lineage>
        <taxon>Archaea</taxon>
        <taxon>Methanobacteriati</taxon>
        <taxon>Methanobacteriota</taxon>
        <taxon>Stenosarchaea group</taxon>
        <taxon>Halobacteria</taxon>
        <taxon>Halobacteriales</taxon>
        <taxon>Haloferacaceae</taxon>
        <taxon>Halogeometricum</taxon>
    </lineage>
</organism>
<dbReference type="SUPFAM" id="SSF52540">
    <property type="entry name" value="P-loop containing nucleoside triphosphate hydrolases"/>
    <property type="match status" value="1"/>
</dbReference>
<evidence type="ECO:0000313" key="3">
    <source>
        <dbReference type="Proteomes" id="UP000294028"/>
    </source>
</evidence>
<name>A0A482TAN4_9EURY</name>
<feature type="region of interest" description="Disordered" evidence="1">
    <location>
        <begin position="224"/>
        <end position="253"/>
    </location>
</feature>
<reference evidence="2 3" key="1">
    <citation type="submission" date="2018-12" db="EMBL/GenBank/DDBJ databases">
        <title>Genome analysis provides insights into bioremediation potentialities of Halogeometricum borinquense strain N11.</title>
        <authorList>
            <person name="Najjari A."/>
            <person name="Youssef N."/>
            <person name="Fhoula I."/>
            <person name="Ben Dhia O."/>
            <person name="Mahjoubi M."/>
            <person name="Ouzari H.I."/>
            <person name="Cherif A."/>
        </authorList>
    </citation>
    <scope>NUCLEOTIDE SEQUENCE [LARGE SCALE GENOMIC DNA]</scope>
    <source>
        <strain evidence="2 3">N11</strain>
    </source>
</reference>
<dbReference type="Proteomes" id="UP000294028">
    <property type="component" value="Unassembled WGS sequence"/>
</dbReference>
<dbReference type="AlphaFoldDB" id="A0A482TAN4"/>
<sequence>MAKAQITHPTADRIPEPVRNSPILRKVIYRRVHEWNQNFMGVVVGETGKGKSYAALRLAEALYPDFDVDNVAFTLEEFFGLVEEDQPEGSVIVLDEAGVGASHRDWYDDAHQHLNYVLQTWRHQNRIAILTLPELDKLDPVARSRLHGYFEMIRINHDEEWSRAQFKRIKTNPRTGENHYPYPRLRWDGTKRKYKGLTFGLPSVDLIGAYEERKEEFTDSLNKTAKEAVAPDDDDEEEYSPREAVDEIESRDAVDAYLEDSPGGQYINRSLLKVDYGLTENESKTVKSLLKRRFDLDVM</sequence>
<evidence type="ECO:0000256" key="1">
    <source>
        <dbReference type="SAM" id="MobiDB-lite"/>
    </source>
</evidence>
<evidence type="ECO:0000313" key="2">
    <source>
        <dbReference type="EMBL" id="RYJ15014.1"/>
    </source>
</evidence>
<feature type="compositionally biased region" description="Basic and acidic residues" evidence="1">
    <location>
        <begin position="239"/>
        <end position="253"/>
    </location>
</feature>
<gene>
    <name evidence="2" type="ORF">ELS19_14350</name>
</gene>
<dbReference type="Gene3D" id="3.40.50.300">
    <property type="entry name" value="P-loop containing nucleotide triphosphate hydrolases"/>
    <property type="match status" value="1"/>
</dbReference>
<protein>
    <submittedName>
        <fullName evidence="2">Zonular occludens toxin (Zot)</fullName>
    </submittedName>
</protein>
<accession>A0A482TAN4</accession>
<dbReference type="EMBL" id="RZHH01000002">
    <property type="protein sequence ID" value="RYJ15014.1"/>
    <property type="molecule type" value="Genomic_DNA"/>
</dbReference>